<keyword evidence="1" id="KW-1133">Transmembrane helix</keyword>
<accession>A0A7C9VBG1</accession>
<proteinExistence type="predicted"/>
<dbReference type="EMBL" id="JAAKZG010000008">
    <property type="protein sequence ID" value="NGN43146.1"/>
    <property type="molecule type" value="Genomic_DNA"/>
</dbReference>
<keyword evidence="1" id="KW-0472">Membrane</keyword>
<feature type="transmembrane region" description="Helical" evidence="1">
    <location>
        <begin position="41"/>
        <end position="62"/>
    </location>
</feature>
<name>A0A7C9VBG1_9HYPH</name>
<evidence type="ECO:0000313" key="3">
    <source>
        <dbReference type="Proteomes" id="UP000481252"/>
    </source>
</evidence>
<keyword evidence="1" id="KW-0812">Transmembrane</keyword>
<dbReference type="Proteomes" id="UP000481252">
    <property type="component" value="Unassembled WGS sequence"/>
</dbReference>
<protein>
    <submittedName>
        <fullName evidence="2">Uncharacterized protein</fullName>
    </submittedName>
</protein>
<dbReference type="AlphaFoldDB" id="A0A7C9VBG1"/>
<evidence type="ECO:0000313" key="2">
    <source>
        <dbReference type="EMBL" id="NGN43146.1"/>
    </source>
</evidence>
<organism evidence="2 3">
    <name type="scientific">Mesorhizobium zhangyense</name>
    <dbReference type="NCBI Taxonomy" id="1776730"/>
    <lineage>
        <taxon>Bacteria</taxon>
        <taxon>Pseudomonadati</taxon>
        <taxon>Pseudomonadota</taxon>
        <taxon>Alphaproteobacteria</taxon>
        <taxon>Hyphomicrobiales</taxon>
        <taxon>Phyllobacteriaceae</taxon>
        <taxon>Mesorhizobium</taxon>
    </lineage>
</organism>
<evidence type="ECO:0000256" key="1">
    <source>
        <dbReference type="SAM" id="Phobius"/>
    </source>
</evidence>
<dbReference type="RefSeq" id="WP_165119509.1">
    <property type="nucleotide sequence ID" value="NZ_JAAKZG010000008.1"/>
</dbReference>
<gene>
    <name evidence="2" type="ORF">G6N74_18920</name>
</gene>
<reference evidence="2 3" key="1">
    <citation type="submission" date="2020-02" db="EMBL/GenBank/DDBJ databases">
        <title>Genome sequence of the type strain CGMCC 1.15528 of Mesorhizobium zhangyense.</title>
        <authorList>
            <person name="Gao J."/>
            <person name="Sun J."/>
        </authorList>
    </citation>
    <scope>NUCLEOTIDE SEQUENCE [LARGE SCALE GENOMIC DNA]</scope>
    <source>
        <strain evidence="2 3">CGMCC 1.15528</strain>
    </source>
</reference>
<sequence>MLAISSIAVALIVAGLVVVILADIRTDGSVTWIGTLREWQTMLGTLIGFATAAGILALSTAFQQETMAQRNAEATVHAGHALAVEARSMNDVLQRVRQAASTFHAVSGDAAAGSSAGCSGVIQELDNAFVRSTPIYDSIAPKLADFGDPNLALFVNFYATHSGILRDADYYVSKGCPPTKPEVATQFMKRLDDANDYYQRIAKIYGVH</sequence>
<comment type="caution">
    <text evidence="2">The sequence shown here is derived from an EMBL/GenBank/DDBJ whole genome shotgun (WGS) entry which is preliminary data.</text>
</comment>
<keyword evidence="3" id="KW-1185">Reference proteome</keyword>